<gene>
    <name evidence="1" type="ORF">DAPPUDRAFT_319103</name>
</gene>
<keyword evidence="2" id="KW-1185">Reference proteome</keyword>
<evidence type="ECO:0000313" key="2">
    <source>
        <dbReference type="Proteomes" id="UP000000305"/>
    </source>
</evidence>
<dbReference type="Proteomes" id="UP000000305">
    <property type="component" value="Unassembled WGS sequence"/>
</dbReference>
<protein>
    <submittedName>
        <fullName evidence="1">Uncharacterized protein</fullName>
    </submittedName>
</protein>
<reference evidence="1 2" key="1">
    <citation type="journal article" date="2011" name="Science">
        <title>The ecoresponsive genome of Daphnia pulex.</title>
        <authorList>
            <person name="Colbourne J.K."/>
            <person name="Pfrender M.E."/>
            <person name="Gilbert D."/>
            <person name="Thomas W.K."/>
            <person name="Tucker A."/>
            <person name="Oakley T.H."/>
            <person name="Tokishita S."/>
            <person name="Aerts A."/>
            <person name="Arnold G.J."/>
            <person name="Basu M.K."/>
            <person name="Bauer D.J."/>
            <person name="Caceres C.E."/>
            <person name="Carmel L."/>
            <person name="Casola C."/>
            <person name="Choi J.H."/>
            <person name="Detter J.C."/>
            <person name="Dong Q."/>
            <person name="Dusheyko S."/>
            <person name="Eads B.D."/>
            <person name="Frohlich T."/>
            <person name="Geiler-Samerotte K.A."/>
            <person name="Gerlach D."/>
            <person name="Hatcher P."/>
            <person name="Jogdeo S."/>
            <person name="Krijgsveld J."/>
            <person name="Kriventseva E.V."/>
            <person name="Kultz D."/>
            <person name="Laforsch C."/>
            <person name="Lindquist E."/>
            <person name="Lopez J."/>
            <person name="Manak J.R."/>
            <person name="Muller J."/>
            <person name="Pangilinan J."/>
            <person name="Patwardhan R.P."/>
            <person name="Pitluck S."/>
            <person name="Pritham E.J."/>
            <person name="Rechtsteiner A."/>
            <person name="Rho M."/>
            <person name="Rogozin I.B."/>
            <person name="Sakarya O."/>
            <person name="Salamov A."/>
            <person name="Schaack S."/>
            <person name="Shapiro H."/>
            <person name="Shiga Y."/>
            <person name="Skalitzky C."/>
            <person name="Smith Z."/>
            <person name="Souvorov A."/>
            <person name="Sung W."/>
            <person name="Tang Z."/>
            <person name="Tsuchiya D."/>
            <person name="Tu H."/>
            <person name="Vos H."/>
            <person name="Wang M."/>
            <person name="Wolf Y.I."/>
            <person name="Yamagata H."/>
            <person name="Yamada T."/>
            <person name="Ye Y."/>
            <person name="Shaw J.R."/>
            <person name="Andrews J."/>
            <person name="Crease T.J."/>
            <person name="Tang H."/>
            <person name="Lucas S.M."/>
            <person name="Robertson H.M."/>
            <person name="Bork P."/>
            <person name="Koonin E.V."/>
            <person name="Zdobnov E.M."/>
            <person name="Grigoriev I.V."/>
            <person name="Lynch M."/>
            <person name="Boore J.L."/>
        </authorList>
    </citation>
    <scope>NUCLEOTIDE SEQUENCE [LARGE SCALE GENOMIC DNA]</scope>
</reference>
<proteinExistence type="predicted"/>
<dbReference type="KEGG" id="dpx:DAPPUDRAFT_319103"/>
<dbReference type="AlphaFoldDB" id="E9GKP6"/>
<evidence type="ECO:0000313" key="1">
    <source>
        <dbReference type="EMBL" id="EFX79720.1"/>
    </source>
</evidence>
<dbReference type="HOGENOM" id="CLU_2592197_0_0_1"/>
<dbReference type="STRING" id="6669.E9GKP6"/>
<accession>E9GKP6</accession>
<dbReference type="EMBL" id="GL732550">
    <property type="protein sequence ID" value="EFX79720.1"/>
    <property type="molecule type" value="Genomic_DNA"/>
</dbReference>
<dbReference type="PhylomeDB" id="E9GKP6"/>
<name>E9GKP6_DAPPU</name>
<organism evidence="1 2">
    <name type="scientific">Daphnia pulex</name>
    <name type="common">Water flea</name>
    <dbReference type="NCBI Taxonomy" id="6669"/>
    <lineage>
        <taxon>Eukaryota</taxon>
        <taxon>Metazoa</taxon>
        <taxon>Ecdysozoa</taxon>
        <taxon>Arthropoda</taxon>
        <taxon>Crustacea</taxon>
        <taxon>Branchiopoda</taxon>
        <taxon>Diplostraca</taxon>
        <taxon>Cladocera</taxon>
        <taxon>Anomopoda</taxon>
        <taxon>Daphniidae</taxon>
        <taxon>Daphnia</taxon>
    </lineage>
</organism>
<dbReference type="OrthoDB" id="283424at2759"/>
<sequence length="80" mass="9130">MALRDEEFRSLDLSPNKSLNMRSYGRKNSAQSVYELDINKKIENHLPITITTSDYLNSFPSLSDARARIVTLQVKLSSLK</sequence>
<dbReference type="InParanoid" id="E9GKP6"/>